<dbReference type="STRING" id="1392540.P256_00599"/>
<dbReference type="InterPro" id="IPR036868">
    <property type="entry name" value="TusA-like_sf"/>
</dbReference>
<accession>V2UXW5</accession>
<dbReference type="OrthoDB" id="9797551at2"/>
<proteinExistence type="predicted"/>
<comment type="caution">
    <text evidence="2">The sequence shown here is derived from an EMBL/GenBank/DDBJ whole genome shotgun (WGS) entry which is preliminary data.</text>
</comment>
<feature type="domain" description="UPF0033" evidence="1">
    <location>
        <begin position="10"/>
        <end position="78"/>
    </location>
</feature>
<keyword evidence="3" id="KW-1185">Reference proteome</keyword>
<dbReference type="InterPro" id="IPR001455">
    <property type="entry name" value="TusA-like"/>
</dbReference>
<reference evidence="2 3" key="1">
    <citation type="submission" date="2013-10" db="EMBL/GenBank/DDBJ databases">
        <title>The Genome Sequence of Acinetobacter nectaris CIP 110549.</title>
        <authorList>
            <consortium name="The Broad Institute Genomics Platform"/>
            <consortium name="The Broad Institute Genome Sequencing Center for Infectious Disease"/>
            <person name="Cerqueira G."/>
            <person name="Feldgarden M."/>
            <person name="Courvalin P."/>
            <person name="Grillot-Courvalin C."/>
            <person name="Clermont D."/>
            <person name="Rocha E."/>
            <person name="Yoon E.-J."/>
            <person name="Nemec A."/>
            <person name="Young S.K."/>
            <person name="Zeng Q."/>
            <person name="Gargeya S."/>
            <person name="Fitzgerald M."/>
            <person name="Abouelleil A."/>
            <person name="Alvarado L."/>
            <person name="Berlin A.M."/>
            <person name="Chapman S.B."/>
            <person name="Gainer-Dewar J."/>
            <person name="Goldberg J."/>
            <person name="Gnerre S."/>
            <person name="Griggs A."/>
            <person name="Gujja S."/>
            <person name="Hansen M."/>
            <person name="Howarth C."/>
            <person name="Imamovic A."/>
            <person name="Ireland A."/>
            <person name="Larimer J."/>
            <person name="McCowan C."/>
            <person name="Murphy C."/>
            <person name="Pearson M."/>
            <person name="Poon T.W."/>
            <person name="Priest M."/>
            <person name="Roberts A."/>
            <person name="Saif S."/>
            <person name="Shea T."/>
            <person name="Sykes S."/>
            <person name="Wortman J."/>
            <person name="Nusbaum C."/>
            <person name="Birren B."/>
        </authorList>
    </citation>
    <scope>NUCLEOTIDE SEQUENCE [LARGE SCALE GENOMIC DNA]</scope>
    <source>
        <strain evidence="2 3">CIP 110549</strain>
    </source>
</reference>
<evidence type="ECO:0000313" key="2">
    <source>
        <dbReference type="EMBL" id="ESK40159.1"/>
    </source>
</evidence>
<gene>
    <name evidence="2" type="ORF">P256_00599</name>
</gene>
<organism evidence="2 3">
    <name type="scientific">Acinetobacter nectaris CIP 110549</name>
    <dbReference type="NCBI Taxonomy" id="1392540"/>
    <lineage>
        <taxon>Bacteria</taxon>
        <taxon>Pseudomonadati</taxon>
        <taxon>Pseudomonadota</taxon>
        <taxon>Gammaproteobacteria</taxon>
        <taxon>Moraxellales</taxon>
        <taxon>Moraxellaceae</taxon>
        <taxon>Acinetobacter</taxon>
    </lineage>
</organism>
<dbReference type="EMBL" id="AYER01000003">
    <property type="protein sequence ID" value="ESK40159.1"/>
    <property type="molecule type" value="Genomic_DNA"/>
</dbReference>
<protein>
    <recommendedName>
        <fullName evidence="1">UPF0033 domain-containing protein</fullName>
    </recommendedName>
</protein>
<dbReference type="Proteomes" id="UP000023785">
    <property type="component" value="Unassembled WGS sequence"/>
</dbReference>
<name>V2UXW5_9GAMM</name>
<dbReference type="RefSeq" id="WP_023272200.1">
    <property type="nucleotide sequence ID" value="NZ_KI530712.1"/>
</dbReference>
<dbReference type="AlphaFoldDB" id="V2UXW5"/>
<dbReference type="SUPFAM" id="SSF64307">
    <property type="entry name" value="SirA-like"/>
    <property type="match status" value="1"/>
</dbReference>
<dbReference type="PATRIC" id="fig|1392540.3.peg.589"/>
<evidence type="ECO:0000259" key="1">
    <source>
        <dbReference type="Pfam" id="PF01206"/>
    </source>
</evidence>
<dbReference type="eggNOG" id="COG0425">
    <property type="taxonomic scope" value="Bacteria"/>
</dbReference>
<evidence type="ECO:0000313" key="3">
    <source>
        <dbReference type="Proteomes" id="UP000023785"/>
    </source>
</evidence>
<dbReference type="Gene3D" id="3.30.110.40">
    <property type="entry name" value="TusA-like domain"/>
    <property type="match status" value="1"/>
</dbReference>
<dbReference type="HOGENOM" id="CLU_165255_5_2_6"/>
<sequence>MNQTQSSIFTVDAMGKPCPMPLLMLKRALKSTSPQQTICVRASDPHSEIDILRYCEIHHLTCHVTQPSENEYCYMVEKNA</sequence>
<dbReference type="Pfam" id="PF01206">
    <property type="entry name" value="TusA"/>
    <property type="match status" value="1"/>
</dbReference>
<dbReference type="CDD" id="cd00291">
    <property type="entry name" value="SirA_YedF_YeeD"/>
    <property type="match status" value="1"/>
</dbReference>